<evidence type="ECO:0000313" key="2">
    <source>
        <dbReference type="Proteomes" id="UP000002011"/>
    </source>
</evidence>
<evidence type="ECO:0008006" key="3">
    <source>
        <dbReference type="Google" id="ProtNLM"/>
    </source>
</evidence>
<sequence length="199" mass="22677">MRGSGYILLILITGMLSCEKPPAMDPWFTSEFITGEINGAPFTSGIAVEMGGFVDQDWCDKNVAALMLVKQNAEEEYQIVLLNYFHTQAGNYIPTDSSVSHQRNSICALDSVNMSLYFVSFPRDDITMDRYRLLEGPWNYFKILYYDPEKKEIQGQFGAKFVRINTHQLAKAAVDTITYTTGKFILSNMYVQEVFTEPR</sequence>
<organism evidence="1 2">
    <name type="scientific">Dyadobacter fermentans (strain ATCC 700827 / DSM 18053 / CIP 107007 / KCTC 52180 / NS114)</name>
    <dbReference type="NCBI Taxonomy" id="471854"/>
    <lineage>
        <taxon>Bacteria</taxon>
        <taxon>Pseudomonadati</taxon>
        <taxon>Bacteroidota</taxon>
        <taxon>Cytophagia</taxon>
        <taxon>Cytophagales</taxon>
        <taxon>Spirosomataceae</taxon>
        <taxon>Dyadobacter</taxon>
    </lineage>
</organism>
<keyword evidence="2" id="KW-1185">Reference proteome</keyword>
<evidence type="ECO:0000313" key="1">
    <source>
        <dbReference type="EMBL" id="ACT93301.1"/>
    </source>
</evidence>
<dbReference type="STRING" id="471854.Dfer_2078"/>
<dbReference type="Proteomes" id="UP000002011">
    <property type="component" value="Chromosome"/>
</dbReference>
<dbReference type="AlphaFoldDB" id="C6VXF8"/>
<accession>C6VXF8</accession>
<dbReference type="KEGG" id="dfe:Dfer_2078"/>
<dbReference type="EMBL" id="CP001619">
    <property type="protein sequence ID" value="ACT93301.1"/>
    <property type="molecule type" value="Genomic_DNA"/>
</dbReference>
<proteinExistence type="predicted"/>
<dbReference type="OrthoDB" id="948528at2"/>
<name>C6VXF8_DYAFD</name>
<dbReference type="PROSITE" id="PS51257">
    <property type="entry name" value="PROKAR_LIPOPROTEIN"/>
    <property type="match status" value="1"/>
</dbReference>
<gene>
    <name evidence="1" type="ordered locus">Dfer_2078</name>
</gene>
<dbReference type="HOGENOM" id="CLU_1552872_0_0_10"/>
<dbReference type="RefSeq" id="WP_015811553.1">
    <property type="nucleotide sequence ID" value="NC_013037.1"/>
</dbReference>
<protein>
    <recommendedName>
        <fullName evidence="3">Lipoprotein</fullName>
    </recommendedName>
</protein>
<reference evidence="1 2" key="1">
    <citation type="journal article" date="2009" name="Stand. Genomic Sci.">
        <title>Complete genome sequence of Dyadobacter fermentans type strain (NS114).</title>
        <authorList>
            <person name="Lang E."/>
            <person name="Lapidus A."/>
            <person name="Chertkov O."/>
            <person name="Brettin T."/>
            <person name="Detter J.C."/>
            <person name="Han C."/>
            <person name="Copeland A."/>
            <person name="Glavina Del Rio T."/>
            <person name="Nolan M."/>
            <person name="Chen F."/>
            <person name="Lucas S."/>
            <person name="Tice H."/>
            <person name="Cheng J.F."/>
            <person name="Land M."/>
            <person name="Hauser L."/>
            <person name="Chang Y.J."/>
            <person name="Jeffries C.D."/>
            <person name="Kopitz M."/>
            <person name="Bruce D."/>
            <person name="Goodwin L."/>
            <person name="Pitluck S."/>
            <person name="Ovchinnikova G."/>
            <person name="Pati A."/>
            <person name="Ivanova N."/>
            <person name="Mavrommatis K."/>
            <person name="Chen A."/>
            <person name="Palaniappan K."/>
            <person name="Chain P."/>
            <person name="Bristow J."/>
            <person name="Eisen J.A."/>
            <person name="Markowitz V."/>
            <person name="Hugenholtz P."/>
            <person name="Goker M."/>
            <person name="Rohde M."/>
            <person name="Kyrpides N.C."/>
            <person name="Klenk H.P."/>
        </authorList>
    </citation>
    <scope>NUCLEOTIDE SEQUENCE [LARGE SCALE GENOMIC DNA]</scope>
    <source>
        <strain evidence="2">ATCC 700827 / DSM 18053 / CIP 107007 / KCTC 52180 / NS114</strain>
    </source>
</reference>